<keyword evidence="2" id="KW-1185">Reference proteome</keyword>
<organism evidence="1 2">
    <name type="scientific">Aspergillus aculeatinus CBS 121060</name>
    <dbReference type="NCBI Taxonomy" id="1448322"/>
    <lineage>
        <taxon>Eukaryota</taxon>
        <taxon>Fungi</taxon>
        <taxon>Dikarya</taxon>
        <taxon>Ascomycota</taxon>
        <taxon>Pezizomycotina</taxon>
        <taxon>Eurotiomycetes</taxon>
        <taxon>Eurotiomycetidae</taxon>
        <taxon>Eurotiales</taxon>
        <taxon>Aspergillaceae</taxon>
        <taxon>Aspergillus</taxon>
        <taxon>Aspergillus subgen. Circumdati</taxon>
    </lineage>
</organism>
<sequence>MTQPVYFANTETEYAAGARLRLNTAEWTILSHINEHVAPVEPEDATNFDTRPYACARFLGMRERAQQARQHIPLEVAAFQQFSRQNVTCTPSLLDNKQEQQEDADRVPGGYIRTIVWNIVPGIRLEDACSNKVFWSLARKERDLIRDAFQRTLP</sequence>
<dbReference type="EMBL" id="KZ824955">
    <property type="protein sequence ID" value="RAH70400.1"/>
    <property type="molecule type" value="Genomic_DNA"/>
</dbReference>
<dbReference type="Proteomes" id="UP000249661">
    <property type="component" value="Unassembled WGS sequence"/>
</dbReference>
<protein>
    <submittedName>
        <fullName evidence="1">Uncharacterized protein</fullName>
    </submittedName>
</protein>
<accession>A0ACD1H9G8</accession>
<proteinExistence type="predicted"/>
<gene>
    <name evidence="1" type="ORF">BO66DRAFT_438400</name>
</gene>
<evidence type="ECO:0000313" key="1">
    <source>
        <dbReference type="EMBL" id="RAH70400.1"/>
    </source>
</evidence>
<reference evidence="1" key="1">
    <citation type="submission" date="2018-02" db="EMBL/GenBank/DDBJ databases">
        <title>The genomes of Aspergillus section Nigri reveals drivers in fungal speciation.</title>
        <authorList>
            <consortium name="DOE Joint Genome Institute"/>
            <person name="Vesth T.C."/>
            <person name="Nybo J."/>
            <person name="Theobald S."/>
            <person name="Brandl J."/>
            <person name="Frisvad J.C."/>
            <person name="Nielsen K.F."/>
            <person name="Lyhne E.K."/>
            <person name="Kogle M.E."/>
            <person name="Kuo A."/>
            <person name="Riley R."/>
            <person name="Clum A."/>
            <person name="Nolan M."/>
            <person name="Lipzen A."/>
            <person name="Salamov A."/>
            <person name="Henrissat B."/>
            <person name="Wiebenga A."/>
            <person name="De vries R.P."/>
            <person name="Grigoriev I.V."/>
            <person name="Mortensen U.H."/>
            <person name="Andersen M.R."/>
            <person name="Baker S.E."/>
        </authorList>
    </citation>
    <scope>NUCLEOTIDE SEQUENCE</scope>
    <source>
        <strain evidence="1">CBS 121060</strain>
    </source>
</reference>
<evidence type="ECO:0000313" key="2">
    <source>
        <dbReference type="Proteomes" id="UP000249661"/>
    </source>
</evidence>
<name>A0ACD1H9G8_9EURO</name>